<dbReference type="AlphaFoldDB" id="D8J4M0"/>
<reference evidence="2 4" key="2">
    <citation type="journal article" date="2014" name="PLoS Genet.">
        <title>Phylogenetically driven sequencing of extremely halophilic archaea reveals strategies for static and dynamic osmo-response.</title>
        <authorList>
            <person name="Becker E.A."/>
            <person name="Seitzer P.M."/>
            <person name="Tritt A."/>
            <person name="Larsen D."/>
            <person name="Krusor M."/>
            <person name="Yao A.I."/>
            <person name="Wu D."/>
            <person name="Madern D."/>
            <person name="Eisen J.A."/>
            <person name="Darling A.E."/>
            <person name="Facciotti M.T."/>
        </authorList>
    </citation>
    <scope>NUCLEOTIDE SEQUENCE [LARGE SCALE GENOMIC DNA]</scope>
    <source>
        <strain evidence="2">B3</strain>
        <strain evidence="4">DSM 18796 / CECT 7217 / JCM 14584 / KCTC 4019 / B3</strain>
    </source>
</reference>
<dbReference type="KEGG" id="hje:HacjB3_00945"/>
<evidence type="ECO:0000313" key="1">
    <source>
        <dbReference type="EMBL" id="ADJ13582.1"/>
    </source>
</evidence>
<dbReference type="HOGENOM" id="CLU_2565594_0_0_2"/>
<reference evidence="1 3" key="1">
    <citation type="journal article" date="2010" name="J. Bacteriol.">
        <title>Complete genome sequence of Halalkalicoccus jeotgali B3(T), an extremely halophilic archaeon.</title>
        <authorList>
            <person name="Roh S.W."/>
            <person name="Nam Y.D."/>
            <person name="Nam S.H."/>
            <person name="Choi S.H."/>
            <person name="Park H.S."/>
            <person name="Bae J.W."/>
        </authorList>
    </citation>
    <scope>NUCLEOTIDE SEQUENCE [LARGE SCALE GENOMIC DNA]</scope>
    <source>
        <strain evidence="1">B3</strain>
        <strain evidence="3">DSM 18796 / CECT 7217 / JCM 14584 / KCTC 4019 / B3</strain>
    </source>
</reference>
<organism evidence="1 3">
    <name type="scientific">Halalkalicoccus jeotgali (strain DSM 18796 / CECT 7217 / JCM 14584 / KCTC 4019 / B3)</name>
    <dbReference type="NCBI Taxonomy" id="795797"/>
    <lineage>
        <taxon>Archaea</taxon>
        <taxon>Methanobacteriati</taxon>
        <taxon>Methanobacteriota</taxon>
        <taxon>Stenosarchaea group</taxon>
        <taxon>Halobacteria</taxon>
        <taxon>Halobacteriales</taxon>
        <taxon>Halococcaceae</taxon>
        <taxon>Halalkalicoccus</taxon>
    </lineage>
</organism>
<dbReference type="EMBL" id="AOHV01000043">
    <property type="protein sequence ID" value="ELY33397.1"/>
    <property type="molecule type" value="Genomic_DNA"/>
</dbReference>
<dbReference type="GeneID" id="9417983"/>
<protein>
    <submittedName>
        <fullName evidence="1">Uncharacterized protein</fullName>
    </submittedName>
</protein>
<evidence type="ECO:0000313" key="4">
    <source>
        <dbReference type="Proteomes" id="UP000011645"/>
    </source>
</evidence>
<dbReference type="Proteomes" id="UP000000390">
    <property type="component" value="Chromosome"/>
</dbReference>
<sequence>MSVTVKFDVETDQSADSIAIIIDGEQVMSQPWTGEQGSLTFDYDGPVVFELHARSEDGAVIDSAKFLAECGPAEELSANTA</sequence>
<evidence type="ECO:0000313" key="2">
    <source>
        <dbReference type="EMBL" id="ELY33397.1"/>
    </source>
</evidence>
<dbReference type="PATRIC" id="fig|795797.18.peg.190"/>
<dbReference type="RefSeq" id="WP_008418879.1">
    <property type="nucleotide sequence ID" value="NC_014297.1"/>
</dbReference>
<name>D8J4M0_HALJB</name>
<dbReference type="Proteomes" id="UP000011645">
    <property type="component" value="Unassembled WGS sequence"/>
</dbReference>
<evidence type="ECO:0000313" key="3">
    <source>
        <dbReference type="Proteomes" id="UP000000390"/>
    </source>
</evidence>
<dbReference type="EMBL" id="CP002062">
    <property type="protein sequence ID" value="ADJ13582.1"/>
    <property type="molecule type" value="Genomic_DNA"/>
</dbReference>
<proteinExistence type="predicted"/>
<keyword evidence="4" id="KW-1185">Reference proteome</keyword>
<accession>D8J4M0</accession>
<gene>
    <name evidence="1" type="ordered locus">HacjB3_00945</name>
    <name evidence="2" type="ORF">C497_18392</name>
</gene>